<dbReference type="SUPFAM" id="SSF55729">
    <property type="entry name" value="Acyl-CoA N-acyltransferases (Nat)"/>
    <property type="match status" value="1"/>
</dbReference>
<evidence type="ECO:0000313" key="2">
    <source>
        <dbReference type="EMBL" id="EGX56948.1"/>
    </source>
</evidence>
<dbReference type="PATRIC" id="fig|700597.3.peg.4950"/>
<dbReference type="EMBL" id="AGBF01000114">
    <property type="protein sequence ID" value="EGX56948.1"/>
    <property type="molecule type" value="Genomic_DNA"/>
</dbReference>
<dbReference type="InterPro" id="IPR016181">
    <property type="entry name" value="Acyl_CoA_acyltransferase"/>
</dbReference>
<reference evidence="2 3" key="1">
    <citation type="submission" date="2011-08" db="EMBL/GenBank/DDBJ databases">
        <authorList>
            <person name="Lin Y."/>
            <person name="Hao X."/>
            <person name="Johnstone L."/>
            <person name="Miller S.J."/>
            <person name="Wei G."/>
            <person name="Rensing C."/>
        </authorList>
    </citation>
    <scope>NUCLEOTIDE SEQUENCE [LARGE SCALE GENOMIC DNA]</scope>
    <source>
        <strain evidence="2 3">K42</strain>
    </source>
</reference>
<protein>
    <submittedName>
        <fullName evidence="2">Acetyltransferase</fullName>
    </submittedName>
</protein>
<proteinExistence type="predicted"/>
<dbReference type="RefSeq" id="WP_007500001.1">
    <property type="nucleotide sequence ID" value="NZ_AGBF01000114.1"/>
</dbReference>
<dbReference type="Pfam" id="PF00583">
    <property type="entry name" value="Acetyltransf_1"/>
    <property type="match status" value="1"/>
</dbReference>
<dbReference type="InterPro" id="IPR052742">
    <property type="entry name" value="Mito_N-acetyltransferase"/>
</dbReference>
<sequence length="160" mass="17024">MLIREAVAADWPRIWPFWHRVVAAGETYTWDPGTTEPDARALWTGPGKRVFAVEDDSGALVASAYLTANYGGPASRVANAGFMVDPDHGGRGIGRALAEHVLAAAAADGYRAMVFNAVVATNPAVRLWTSLGFTVLGTVPDAFAHPRHGPVGLHVMHRAL</sequence>
<dbReference type="Proteomes" id="UP000004217">
    <property type="component" value="Unassembled WGS sequence"/>
</dbReference>
<evidence type="ECO:0000259" key="1">
    <source>
        <dbReference type="PROSITE" id="PS51186"/>
    </source>
</evidence>
<dbReference type="InterPro" id="IPR000182">
    <property type="entry name" value="GNAT_dom"/>
</dbReference>
<gene>
    <name evidence="2" type="ORF">SZN_25215</name>
</gene>
<dbReference type="GO" id="GO:0016747">
    <property type="term" value="F:acyltransferase activity, transferring groups other than amino-acyl groups"/>
    <property type="evidence" value="ECO:0007669"/>
    <property type="project" value="InterPro"/>
</dbReference>
<dbReference type="PANTHER" id="PTHR43138:SF1">
    <property type="entry name" value="N-ACETYLTRANSFERASE ACA1"/>
    <property type="match status" value="1"/>
</dbReference>
<dbReference type="OrthoDB" id="9788300at2"/>
<dbReference type="PROSITE" id="PS51186">
    <property type="entry name" value="GNAT"/>
    <property type="match status" value="1"/>
</dbReference>
<dbReference type="Gene3D" id="3.40.630.30">
    <property type="match status" value="1"/>
</dbReference>
<feature type="domain" description="N-acetyltransferase" evidence="1">
    <location>
        <begin position="1"/>
        <end position="160"/>
    </location>
</feature>
<keyword evidence="3" id="KW-1185">Reference proteome</keyword>
<name>G2GHQ4_9ACTN</name>
<dbReference type="AlphaFoldDB" id="G2GHQ4"/>
<accession>G2GHQ4</accession>
<comment type="caution">
    <text evidence="2">The sequence shown here is derived from an EMBL/GenBank/DDBJ whole genome shotgun (WGS) entry which is preliminary data.</text>
</comment>
<keyword evidence="2" id="KW-0808">Transferase</keyword>
<organism evidence="2 3">
    <name type="scientific">Streptomyces zinciresistens K42</name>
    <dbReference type="NCBI Taxonomy" id="700597"/>
    <lineage>
        <taxon>Bacteria</taxon>
        <taxon>Bacillati</taxon>
        <taxon>Actinomycetota</taxon>
        <taxon>Actinomycetes</taxon>
        <taxon>Kitasatosporales</taxon>
        <taxon>Streptomycetaceae</taxon>
        <taxon>Streptomyces</taxon>
    </lineage>
</organism>
<evidence type="ECO:0000313" key="3">
    <source>
        <dbReference type="Proteomes" id="UP000004217"/>
    </source>
</evidence>
<dbReference type="PANTHER" id="PTHR43138">
    <property type="entry name" value="ACETYLTRANSFERASE, GNAT FAMILY"/>
    <property type="match status" value="1"/>
</dbReference>